<dbReference type="InterPro" id="IPR050563">
    <property type="entry name" value="4-hydroxybenzoyl-CoA_TE"/>
</dbReference>
<comment type="similarity">
    <text evidence="1">Belongs to the 4-hydroxybenzoyl-CoA thioesterase family.</text>
</comment>
<keyword evidence="4" id="KW-1185">Reference proteome</keyword>
<dbReference type="AlphaFoldDB" id="A0A265UX93"/>
<evidence type="ECO:0000313" key="4">
    <source>
        <dbReference type="Proteomes" id="UP000216840"/>
    </source>
</evidence>
<dbReference type="OrthoDB" id="9801517at2"/>
<protein>
    <submittedName>
        <fullName evidence="3">Thioesterase</fullName>
    </submittedName>
</protein>
<dbReference type="CDD" id="cd00586">
    <property type="entry name" value="4HBT"/>
    <property type="match status" value="1"/>
</dbReference>
<reference evidence="3 4" key="1">
    <citation type="submission" date="2017-05" db="EMBL/GenBank/DDBJ databases">
        <title>The draft genome sequence of Idiomarina salinarum WNB302.</title>
        <authorList>
            <person name="Sun Y."/>
            <person name="Chen B."/>
            <person name="Du Z."/>
        </authorList>
    </citation>
    <scope>NUCLEOTIDE SEQUENCE [LARGE SCALE GENOMIC DNA]</scope>
    <source>
        <strain evidence="3 4">WNB302</strain>
    </source>
</reference>
<dbReference type="Pfam" id="PF13279">
    <property type="entry name" value="4HBT_2"/>
    <property type="match status" value="1"/>
</dbReference>
<evidence type="ECO:0000313" key="3">
    <source>
        <dbReference type="EMBL" id="OZV69921.1"/>
    </source>
</evidence>
<dbReference type="GO" id="GO:0047617">
    <property type="term" value="F:fatty acyl-CoA hydrolase activity"/>
    <property type="evidence" value="ECO:0007669"/>
    <property type="project" value="TreeGrafter"/>
</dbReference>
<dbReference type="PANTHER" id="PTHR31793:SF27">
    <property type="entry name" value="NOVEL THIOESTERASE SUPERFAMILY DOMAIN AND SAPOSIN A-TYPE DOMAIN CONTAINING PROTEIN (0610012H03RIK)"/>
    <property type="match status" value="1"/>
</dbReference>
<gene>
    <name evidence="3" type="ORF">CA834_04690</name>
</gene>
<dbReference type="EMBL" id="NGJN01000002">
    <property type="protein sequence ID" value="OZV69921.1"/>
    <property type="molecule type" value="Genomic_DNA"/>
</dbReference>
<sequence>MQVFETSITVQTSDLDDLQHVNNVRYVQWVQDIAQAHWLKNATDDILSAYFWVLLSHHIDYKNPAFLGDTLTLKTFVSKSEGVTSTRHVEILNSTTGQLLVASTTKWCFLSKETKRPTRITEAVKTLFD</sequence>
<dbReference type="Gene3D" id="3.10.129.10">
    <property type="entry name" value="Hotdog Thioesterase"/>
    <property type="match status" value="1"/>
</dbReference>
<name>A0A265UX93_9FLAO</name>
<dbReference type="InterPro" id="IPR029069">
    <property type="entry name" value="HotDog_dom_sf"/>
</dbReference>
<evidence type="ECO:0000256" key="2">
    <source>
        <dbReference type="ARBA" id="ARBA00022801"/>
    </source>
</evidence>
<organism evidence="3 4">
    <name type="scientific">Winogradskyella aurantia</name>
    <dbReference type="NCBI Taxonomy" id="1915063"/>
    <lineage>
        <taxon>Bacteria</taxon>
        <taxon>Pseudomonadati</taxon>
        <taxon>Bacteroidota</taxon>
        <taxon>Flavobacteriia</taxon>
        <taxon>Flavobacteriales</taxon>
        <taxon>Flavobacteriaceae</taxon>
        <taxon>Winogradskyella</taxon>
    </lineage>
</organism>
<dbReference type="Proteomes" id="UP000216840">
    <property type="component" value="Unassembled WGS sequence"/>
</dbReference>
<dbReference type="SUPFAM" id="SSF54637">
    <property type="entry name" value="Thioesterase/thiol ester dehydrase-isomerase"/>
    <property type="match status" value="1"/>
</dbReference>
<dbReference type="RefSeq" id="WP_094967512.1">
    <property type="nucleotide sequence ID" value="NZ_NGJN01000002.1"/>
</dbReference>
<evidence type="ECO:0000256" key="1">
    <source>
        <dbReference type="ARBA" id="ARBA00005953"/>
    </source>
</evidence>
<accession>A0A265UX93</accession>
<keyword evidence="2" id="KW-0378">Hydrolase</keyword>
<dbReference type="PANTHER" id="PTHR31793">
    <property type="entry name" value="4-HYDROXYBENZOYL-COA THIOESTERASE FAMILY MEMBER"/>
    <property type="match status" value="1"/>
</dbReference>
<proteinExistence type="inferred from homology"/>
<comment type="caution">
    <text evidence="3">The sequence shown here is derived from an EMBL/GenBank/DDBJ whole genome shotgun (WGS) entry which is preliminary data.</text>
</comment>